<feature type="transmembrane region" description="Helical" evidence="1">
    <location>
        <begin position="6"/>
        <end position="24"/>
    </location>
</feature>
<feature type="transmembrane region" description="Helical" evidence="1">
    <location>
        <begin position="31"/>
        <end position="52"/>
    </location>
</feature>
<feature type="transmembrane region" description="Helical" evidence="1">
    <location>
        <begin position="157"/>
        <end position="179"/>
    </location>
</feature>
<keyword evidence="1" id="KW-0812">Transmembrane</keyword>
<comment type="caution">
    <text evidence="2">The sequence shown here is derived from an EMBL/GenBank/DDBJ whole genome shotgun (WGS) entry which is preliminary data.</text>
</comment>
<feature type="transmembrane region" description="Helical" evidence="1">
    <location>
        <begin position="127"/>
        <end position="145"/>
    </location>
</feature>
<accession>A0A561CWW2</accession>
<name>A0A561CWW2_9BACI</name>
<dbReference type="Proteomes" id="UP000319671">
    <property type="component" value="Unassembled WGS sequence"/>
</dbReference>
<evidence type="ECO:0000313" key="3">
    <source>
        <dbReference type="Proteomes" id="UP000319671"/>
    </source>
</evidence>
<protein>
    <submittedName>
        <fullName evidence="2">Uncharacterized protein</fullName>
    </submittedName>
</protein>
<keyword evidence="1" id="KW-1133">Transmembrane helix</keyword>
<keyword evidence="1" id="KW-0472">Membrane</keyword>
<gene>
    <name evidence="2" type="ORF">FB550_11291</name>
</gene>
<proteinExistence type="predicted"/>
<feature type="transmembrane region" description="Helical" evidence="1">
    <location>
        <begin position="256"/>
        <end position="273"/>
    </location>
</feature>
<dbReference type="EMBL" id="VIVN01000012">
    <property type="protein sequence ID" value="TWD95729.1"/>
    <property type="molecule type" value="Genomic_DNA"/>
</dbReference>
<dbReference type="AlphaFoldDB" id="A0A561CWW2"/>
<feature type="transmembrane region" description="Helical" evidence="1">
    <location>
        <begin position="72"/>
        <end position="90"/>
    </location>
</feature>
<sequence length="285" mass="33156">MDLNSLCYLGLGFISIILLIYICIKSDVRQALLTFVGMVGLGYIIEAVIYNFLSSYQYYPHIIKHNPIYDSALGAIASNALTLPVTATFLAAFRKNWLWVAFTTALYAGIEWIFLELHIYKHHWWKTVYTSIGLPFYFLFAKFLYRKMRVPLKGFFHTLCLYLIISPFSGSLHFIPIMFFSNRYYELGLFANQSKDTTAFSTIFYLCASIVYVFMAKFQPLPRWGKYPVIGLCMYCATHILRRVGILHSLVWWDTWYYIVLSFLSLLFTEFISKSLHKGSFASKI</sequence>
<reference evidence="2 3" key="1">
    <citation type="submission" date="2019-06" db="EMBL/GenBank/DDBJ databases">
        <title>Sorghum-associated microbial communities from plants grown in Nebraska, USA.</title>
        <authorList>
            <person name="Schachtman D."/>
        </authorList>
    </citation>
    <scope>NUCLEOTIDE SEQUENCE [LARGE SCALE GENOMIC DNA]</scope>
    <source>
        <strain evidence="2 3">2482</strain>
    </source>
</reference>
<organism evidence="2 3">
    <name type="scientific">Neobacillus bataviensis</name>
    <dbReference type="NCBI Taxonomy" id="220685"/>
    <lineage>
        <taxon>Bacteria</taxon>
        <taxon>Bacillati</taxon>
        <taxon>Bacillota</taxon>
        <taxon>Bacilli</taxon>
        <taxon>Bacillales</taxon>
        <taxon>Bacillaceae</taxon>
        <taxon>Neobacillus</taxon>
    </lineage>
</organism>
<evidence type="ECO:0000313" key="2">
    <source>
        <dbReference type="EMBL" id="TWD95729.1"/>
    </source>
</evidence>
<feature type="transmembrane region" description="Helical" evidence="1">
    <location>
        <begin position="199"/>
        <end position="215"/>
    </location>
</feature>
<feature type="transmembrane region" description="Helical" evidence="1">
    <location>
        <begin position="97"/>
        <end position="115"/>
    </location>
</feature>
<dbReference type="RefSeq" id="WP_144567151.1">
    <property type="nucleotide sequence ID" value="NZ_VIVN01000012.1"/>
</dbReference>
<evidence type="ECO:0000256" key="1">
    <source>
        <dbReference type="SAM" id="Phobius"/>
    </source>
</evidence>
<keyword evidence="3" id="KW-1185">Reference proteome</keyword>